<evidence type="ECO:0000313" key="7">
    <source>
        <dbReference type="Proteomes" id="UP001162891"/>
    </source>
</evidence>
<accession>A0ABN6MZP8</accession>
<name>A0ABN6MZP8_9BACT</name>
<dbReference type="PANTHER" id="PTHR43168:SF2">
    <property type="entry name" value="LARGE RIBOSOMAL SUBUNIT PROTEIN BL33C"/>
    <property type="match status" value="1"/>
</dbReference>
<dbReference type="EMBL" id="AP025591">
    <property type="protein sequence ID" value="BDG06437.1"/>
    <property type="molecule type" value="Genomic_DNA"/>
</dbReference>
<reference evidence="7" key="1">
    <citation type="journal article" date="2022" name="Int. J. Syst. Evol. Microbiol.">
        <title>Anaeromyxobacter oryzae sp. nov., Anaeromyxobacter diazotrophicus sp. nov. and Anaeromyxobacter paludicola sp. nov., isolated from paddy soils.</title>
        <authorList>
            <person name="Itoh H."/>
            <person name="Xu Z."/>
            <person name="Mise K."/>
            <person name="Masuda Y."/>
            <person name="Ushijima N."/>
            <person name="Hayakawa C."/>
            <person name="Shiratori Y."/>
            <person name="Senoo K."/>
        </authorList>
    </citation>
    <scope>NUCLEOTIDE SEQUENCE [LARGE SCALE GENOMIC DNA]</scope>
    <source>
        <strain evidence="7">Red232</strain>
    </source>
</reference>
<protein>
    <recommendedName>
        <fullName evidence="4 5">Large ribosomal subunit protein bL33</fullName>
    </recommendedName>
</protein>
<dbReference type="NCBIfam" id="NF001764">
    <property type="entry name" value="PRK00504.1"/>
    <property type="match status" value="1"/>
</dbReference>
<evidence type="ECO:0000256" key="5">
    <source>
        <dbReference type="HAMAP-Rule" id="MF_00294"/>
    </source>
</evidence>
<evidence type="ECO:0000256" key="4">
    <source>
        <dbReference type="ARBA" id="ARBA00035176"/>
    </source>
</evidence>
<dbReference type="GO" id="GO:0005840">
    <property type="term" value="C:ribosome"/>
    <property type="evidence" value="ECO:0007669"/>
    <property type="project" value="UniProtKB-KW"/>
</dbReference>
<dbReference type="NCBIfam" id="TIGR01023">
    <property type="entry name" value="rpmG_bact"/>
    <property type="match status" value="1"/>
</dbReference>
<keyword evidence="2 5" id="KW-0689">Ribosomal protein</keyword>
<dbReference type="NCBIfam" id="NF001860">
    <property type="entry name" value="PRK00595.1"/>
    <property type="match status" value="1"/>
</dbReference>
<dbReference type="InterPro" id="IPR011332">
    <property type="entry name" value="Ribosomal_zn-bd"/>
</dbReference>
<dbReference type="Gene3D" id="2.20.28.120">
    <property type="entry name" value="Ribosomal protein L33"/>
    <property type="match status" value="1"/>
</dbReference>
<proteinExistence type="inferred from homology"/>
<dbReference type="PANTHER" id="PTHR43168">
    <property type="entry name" value="50S RIBOSOMAL PROTEIN L33, CHLOROPLASTIC"/>
    <property type="match status" value="1"/>
</dbReference>
<evidence type="ECO:0000256" key="1">
    <source>
        <dbReference type="ARBA" id="ARBA00007596"/>
    </source>
</evidence>
<dbReference type="HAMAP" id="MF_00294">
    <property type="entry name" value="Ribosomal_bL33"/>
    <property type="match status" value="1"/>
</dbReference>
<organism evidence="6 7">
    <name type="scientific">Anaeromyxobacter oryzae</name>
    <dbReference type="NCBI Taxonomy" id="2918170"/>
    <lineage>
        <taxon>Bacteria</taxon>
        <taxon>Pseudomonadati</taxon>
        <taxon>Myxococcota</taxon>
        <taxon>Myxococcia</taxon>
        <taxon>Myxococcales</taxon>
        <taxon>Cystobacterineae</taxon>
        <taxon>Anaeromyxobacteraceae</taxon>
        <taxon>Anaeromyxobacter</taxon>
    </lineage>
</organism>
<keyword evidence="7" id="KW-1185">Reference proteome</keyword>
<gene>
    <name evidence="5 6" type="primary">rpmG</name>
    <name evidence="6" type="ORF">AMOR_54330</name>
</gene>
<dbReference type="InterPro" id="IPR038584">
    <property type="entry name" value="Ribosomal_bL33_sf"/>
</dbReference>
<dbReference type="Pfam" id="PF00471">
    <property type="entry name" value="Ribosomal_L33"/>
    <property type="match status" value="1"/>
</dbReference>
<sequence>MAGNRSIITLECKTCKERNYATTKNKKKTQDKLTLSKYCPRCRKHVEHKETK</sequence>
<dbReference type="InterPro" id="IPR018264">
    <property type="entry name" value="Ribosomal_bL33_CS"/>
</dbReference>
<evidence type="ECO:0000256" key="2">
    <source>
        <dbReference type="ARBA" id="ARBA00022980"/>
    </source>
</evidence>
<evidence type="ECO:0000256" key="3">
    <source>
        <dbReference type="ARBA" id="ARBA00023274"/>
    </source>
</evidence>
<dbReference type="SUPFAM" id="SSF57829">
    <property type="entry name" value="Zn-binding ribosomal proteins"/>
    <property type="match status" value="1"/>
</dbReference>
<dbReference type="InterPro" id="IPR001705">
    <property type="entry name" value="Ribosomal_bL33"/>
</dbReference>
<evidence type="ECO:0000313" key="6">
    <source>
        <dbReference type="EMBL" id="BDG06437.1"/>
    </source>
</evidence>
<dbReference type="Proteomes" id="UP001162891">
    <property type="component" value="Chromosome"/>
</dbReference>
<dbReference type="RefSeq" id="WP_248356331.1">
    <property type="nucleotide sequence ID" value="NZ_AP025591.1"/>
</dbReference>
<keyword evidence="3 5" id="KW-0687">Ribonucleoprotein</keyword>
<dbReference type="PROSITE" id="PS00582">
    <property type="entry name" value="RIBOSOMAL_L33"/>
    <property type="match status" value="1"/>
</dbReference>
<comment type="similarity">
    <text evidence="1 5">Belongs to the bacterial ribosomal protein bL33 family.</text>
</comment>